<keyword evidence="6 7" id="KW-0472">Membrane</keyword>
<evidence type="ECO:0000256" key="5">
    <source>
        <dbReference type="ARBA" id="ARBA00022989"/>
    </source>
</evidence>
<feature type="transmembrane region" description="Helical" evidence="7">
    <location>
        <begin position="290"/>
        <end position="309"/>
    </location>
</feature>
<name>A0A290QC81_9BACT</name>
<keyword evidence="10" id="KW-1185">Reference proteome</keyword>
<proteinExistence type="inferred from homology"/>
<dbReference type="InterPro" id="IPR042094">
    <property type="entry name" value="T2SS_GspF_sf"/>
</dbReference>
<dbReference type="PANTHER" id="PTHR30012:SF0">
    <property type="entry name" value="TYPE II SECRETION SYSTEM PROTEIN F-RELATED"/>
    <property type="match status" value="1"/>
</dbReference>
<evidence type="ECO:0000313" key="9">
    <source>
        <dbReference type="EMBL" id="ATC62938.1"/>
    </source>
</evidence>
<feature type="transmembrane region" description="Helical" evidence="7">
    <location>
        <begin position="140"/>
        <end position="162"/>
    </location>
</feature>
<accession>A0A290QC81</accession>
<feature type="domain" description="Type II secretion system protein GspF" evidence="8">
    <location>
        <begin position="196"/>
        <end position="312"/>
    </location>
</feature>
<protein>
    <submittedName>
        <fullName evidence="9">Type II secretory pathway protein</fullName>
    </submittedName>
</protein>
<feature type="transmembrane region" description="Helical" evidence="7">
    <location>
        <begin position="104"/>
        <end position="128"/>
    </location>
</feature>
<dbReference type="InterPro" id="IPR003004">
    <property type="entry name" value="GspF/PilC"/>
</dbReference>
<feature type="domain" description="Type II secretion system protein GspF" evidence="8">
    <location>
        <begin position="12"/>
        <end position="125"/>
    </location>
</feature>
<evidence type="ECO:0000256" key="4">
    <source>
        <dbReference type="ARBA" id="ARBA00022692"/>
    </source>
</evidence>
<evidence type="ECO:0000256" key="7">
    <source>
        <dbReference type="SAM" id="Phobius"/>
    </source>
</evidence>
<reference evidence="9 10" key="1">
    <citation type="submission" date="2017-09" db="EMBL/GenBank/DDBJ databases">
        <title>Complete genome sequence of Verrucomicrobial strain HZ-65, isolated from freshwater.</title>
        <authorList>
            <person name="Choi A."/>
        </authorList>
    </citation>
    <scope>NUCLEOTIDE SEQUENCE [LARGE SCALE GENOMIC DNA]</scope>
    <source>
        <strain evidence="9 10">HZ-65</strain>
    </source>
</reference>
<dbReference type="AlphaFoldDB" id="A0A290QC81"/>
<dbReference type="PANTHER" id="PTHR30012">
    <property type="entry name" value="GENERAL SECRETION PATHWAY PROTEIN"/>
    <property type="match status" value="1"/>
</dbReference>
<evidence type="ECO:0000256" key="2">
    <source>
        <dbReference type="ARBA" id="ARBA00005745"/>
    </source>
</evidence>
<evidence type="ECO:0000256" key="6">
    <source>
        <dbReference type="ARBA" id="ARBA00023136"/>
    </source>
</evidence>
<dbReference type="RefSeq" id="WP_096054573.1">
    <property type="nucleotide sequence ID" value="NZ_CP023344.1"/>
</dbReference>
<dbReference type="GO" id="GO:0005886">
    <property type="term" value="C:plasma membrane"/>
    <property type="evidence" value="ECO:0007669"/>
    <property type="project" value="UniProtKB-SubCell"/>
</dbReference>
<evidence type="ECO:0000256" key="3">
    <source>
        <dbReference type="ARBA" id="ARBA00022475"/>
    </source>
</evidence>
<dbReference type="KEGG" id="vbh:CMV30_02595"/>
<comment type="similarity">
    <text evidence="2">Belongs to the GSP F family.</text>
</comment>
<dbReference type="Proteomes" id="UP000217265">
    <property type="component" value="Chromosome"/>
</dbReference>
<comment type="subcellular location">
    <subcellularLocation>
        <location evidence="1">Cell membrane</location>
        <topology evidence="1">Multi-pass membrane protein</topology>
    </subcellularLocation>
</comment>
<evidence type="ECO:0000256" key="1">
    <source>
        <dbReference type="ARBA" id="ARBA00004651"/>
    </source>
</evidence>
<dbReference type="OrthoDB" id="192415at2"/>
<organism evidence="9 10">
    <name type="scientific">Nibricoccus aquaticus</name>
    <dbReference type="NCBI Taxonomy" id="2576891"/>
    <lineage>
        <taxon>Bacteria</taxon>
        <taxon>Pseudomonadati</taxon>
        <taxon>Verrucomicrobiota</taxon>
        <taxon>Opitutia</taxon>
        <taxon>Opitutales</taxon>
        <taxon>Opitutaceae</taxon>
        <taxon>Nibricoccus</taxon>
    </lineage>
</organism>
<dbReference type="InterPro" id="IPR018076">
    <property type="entry name" value="T2SS_GspF_dom"/>
</dbReference>
<keyword evidence="4 7" id="KW-0812">Transmembrane</keyword>
<keyword evidence="3" id="KW-1003">Cell membrane</keyword>
<evidence type="ECO:0000313" key="10">
    <source>
        <dbReference type="Proteomes" id="UP000217265"/>
    </source>
</evidence>
<dbReference type="EMBL" id="CP023344">
    <property type="protein sequence ID" value="ATC62938.1"/>
    <property type="molecule type" value="Genomic_DNA"/>
</dbReference>
<keyword evidence="5 7" id="KW-1133">Transmembrane helix</keyword>
<dbReference type="Gene3D" id="1.20.81.30">
    <property type="entry name" value="Type II secretion system (T2SS), domain F"/>
    <property type="match status" value="2"/>
</dbReference>
<gene>
    <name evidence="9" type="ORF">CMV30_02595</name>
</gene>
<evidence type="ECO:0000259" key="8">
    <source>
        <dbReference type="Pfam" id="PF00482"/>
    </source>
</evidence>
<dbReference type="Pfam" id="PF00482">
    <property type="entry name" value="T2SSF"/>
    <property type="match status" value="2"/>
</dbReference>
<sequence>MPLSHKKLSAWYHLLAQNLDAGLPFSAALRASIGNGAPASALLRMAEITELGGSIDDALRSTGSWLPASDRLFISAGAETGRLPRVLRNLSTRHAQFSAVKTRLLLACAYPLAVLHLGLLLFPLLRMIDWEKGFLWNASAYVTTLACTLLPLWLAITTLLVLSRRQSPLLFQLARLLPAFRGYATSQALADLAFALGNFLEAGLRIDHAWQAAGTITPSPALRTAARAIDAVIARGEQPGPHLPQHPCFPADFTALYRTGELTGQLEQNLLRLAEQNQERADTSLKVASLLYPALLFIAVVILVGYHAVSFYSGYIKMLESLATT</sequence>